<dbReference type="KEGG" id="dva:DAD186_01600"/>
<dbReference type="Gene3D" id="3.40.50.10810">
    <property type="entry name" value="Tandem AAA-ATPase domain"/>
    <property type="match status" value="1"/>
</dbReference>
<evidence type="ECO:0000259" key="3">
    <source>
        <dbReference type="PROSITE" id="PS51192"/>
    </source>
</evidence>
<dbReference type="Pfam" id="PF00176">
    <property type="entry name" value="SNF2-rel_dom"/>
    <property type="match status" value="1"/>
</dbReference>
<dbReference type="InterPro" id="IPR038718">
    <property type="entry name" value="SNF2-like_sf"/>
</dbReference>
<dbReference type="InterPro" id="IPR049730">
    <property type="entry name" value="SNF2/RAD54-like_C"/>
</dbReference>
<gene>
    <name evidence="5" type="ORF">DAD186_01600</name>
</gene>
<evidence type="ECO:0000313" key="6">
    <source>
        <dbReference type="Proteomes" id="UP000092596"/>
    </source>
</evidence>
<evidence type="ECO:0000256" key="1">
    <source>
        <dbReference type="ARBA" id="ARBA00022801"/>
    </source>
</evidence>
<dbReference type="PATRIC" id="fig|1630135.4.peg.163"/>
<dbReference type="Gene3D" id="3.40.50.300">
    <property type="entry name" value="P-loop containing nucleotide triphosphate hydrolases"/>
    <property type="match status" value="1"/>
</dbReference>
<dbReference type="InterPro" id="IPR000330">
    <property type="entry name" value="SNF2_N"/>
</dbReference>
<dbReference type="AlphaFoldDB" id="A0A1B0ZFJ4"/>
<feature type="region of interest" description="Disordered" evidence="2">
    <location>
        <begin position="1"/>
        <end position="24"/>
    </location>
</feature>
<dbReference type="InterPro" id="IPR022138">
    <property type="entry name" value="DUF3670"/>
</dbReference>
<dbReference type="SMART" id="SM00487">
    <property type="entry name" value="DEXDc"/>
    <property type="match status" value="1"/>
</dbReference>
<dbReference type="EMBL" id="CP012117">
    <property type="protein sequence ID" value="ANP26719.1"/>
    <property type="molecule type" value="Genomic_DNA"/>
</dbReference>
<dbReference type="Pfam" id="PF12419">
    <property type="entry name" value="DUF3670"/>
    <property type="match status" value="1"/>
</dbReference>
<name>A0A1B0ZFJ4_9MICO</name>
<organism evidence="5 6">
    <name type="scientific">Dermabacter vaginalis</name>
    <dbReference type="NCBI Taxonomy" id="1630135"/>
    <lineage>
        <taxon>Bacteria</taxon>
        <taxon>Bacillati</taxon>
        <taxon>Actinomycetota</taxon>
        <taxon>Actinomycetes</taxon>
        <taxon>Micrococcales</taxon>
        <taxon>Dermabacteraceae</taxon>
        <taxon>Dermabacter</taxon>
    </lineage>
</organism>
<protein>
    <recommendedName>
        <fullName evidence="7">DEAD/DEAH box helicase</fullName>
    </recommendedName>
</protein>
<sequence length="1069" mass="117468">MDERNRDGRRRPLSTTGTHEAEPRPALAYRSCTLHLHADTALGVSLWAHVTDSERRAHTLDALEPALTALSPDSGRPAPLAPIGAWLARPMRHVIEVELLGRRTRVRTLALESAHLAELTTALRARIAHLARTSATPRDTSTEGITRLIGELAAAGRPLDLGEGILLAPETLAVLNLDSHAREIVDRRDVVPGPESAHDTSRVRWRLAPGLAVGTSPVHPALEHLVDAHARVAFTRLRKERERAGKLPGAEELAALDPVGAALLDALDTSDTLLALDTVSDRRVRKTLDSFVDSALAGVLLSERQPRLTVRVREAQQKGYDAGSATVGLRVYSSAARWQVEVCLTETSGRVHLLGELVNAGDLTSVGALEHASHVRRLSPTLAAIHAEPGGLTWNLSTKELSRFLTDDAAVLETEGIAVMLPREWTKQRVSVVATVATPQEDPENRPTKSVGLSGAMASFEFGIAVGESMLSPEELEELLEEQRELVNIRGQWVRLDSSTLRAATAFLQGARRVAAANPREREREALTDVQFRGLLTESGLEDLDLSVEAATNNGDELLFGTDKVSVPALPAPRTLKATLRPYQKRGLDWLTFLDSRGLGGILADDMGLGKTMQVLAFLAREREKLPQIGPTLLVCPMSVLGSWQREAERWLPSLDVHIHHGPDRLHGEAFRERARASHLTLTTYALVARDFDDLASATFHRVILDEAQHVKNHDTGVTQAVKALPEGRRLALTGTPVENDLTDLHSILSITTPGLLPSEAAFRERFVKPINEGNRAVQERLSLVTRPFILRRVKTDRSIISDLPDKREERELVNITEEQAGLYKALVEDMTKELEQLAKVSDPLARDRRRRTIVSTTIMKMKQVLGHPAHFLGDGSPLLDATGEHRSGKLERLDTILGSVVASGEKALIFTQFTAFAPTMLEHWEKTFGIRVPFLHGGISKAERDEMVREFQNSPGMPGAMLLSLRAGGTGITLTAANHVIHLDRWWNPAVENQATDRAFRIGQTRDVSVHKLISIGTIEEKIDDVLRSKLELAEHTVRSGEGWLTELSNEKLAEIVSLGDARKDRRP</sequence>
<evidence type="ECO:0000313" key="5">
    <source>
        <dbReference type="EMBL" id="ANP26719.1"/>
    </source>
</evidence>
<dbReference type="GO" id="GO:0005524">
    <property type="term" value="F:ATP binding"/>
    <property type="evidence" value="ECO:0007669"/>
    <property type="project" value="InterPro"/>
</dbReference>
<keyword evidence="1" id="KW-0378">Hydrolase</keyword>
<evidence type="ECO:0000259" key="4">
    <source>
        <dbReference type="PROSITE" id="PS51194"/>
    </source>
</evidence>
<dbReference type="RefSeq" id="WP_082991007.1">
    <property type="nucleotide sequence ID" value="NZ_CP012117.1"/>
</dbReference>
<feature type="domain" description="Helicase C-terminal" evidence="4">
    <location>
        <begin position="893"/>
        <end position="1050"/>
    </location>
</feature>
<dbReference type="CDD" id="cd18793">
    <property type="entry name" value="SF2_C_SNF"/>
    <property type="match status" value="1"/>
</dbReference>
<feature type="domain" description="Helicase ATP-binding" evidence="3">
    <location>
        <begin position="592"/>
        <end position="755"/>
    </location>
</feature>
<dbReference type="GO" id="GO:0016787">
    <property type="term" value="F:hydrolase activity"/>
    <property type="evidence" value="ECO:0007669"/>
    <property type="project" value="UniProtKB-KW"/>
</dbReference>
<dbReference type="Proteomes" id="UP000092596">
    <property type="component" value="Chromosome"/>
</dbReference>
<dbReference type="SUPFAM" id="SSF52540">
    <property type="entry name" value="P-loop containing nucleoside triphosphate hydrolases"/>
    <property type="match status" value="2"/>
</dbReference>
<dbReference type="InterPro" id="IPR014001">
    <property type="entry name" value="Helicase_ATP-bd"/>
</dbReference>
<dbReference type="InterPro" id="IPR001650">
    <property type="entry name" value="Helicase_C-like"/>
</dbReference>
<accession>A0A1B0ZFJ4</accession>
<dbReference type="Pfam" id="PF00271">
    <property type="entry name" value="Helicase_C"/>
    <property type="match status" value="1"/>
</dbReference>
<evidence type="ECO:0000256" key="2">
    <source>
        <dbReference type="SAM" id="MobiDB-lite"/>
    </source>
</evidence>
<dbReference type="SMART" id="SM00490">
    <property type="entry name" value="HELICc"/>
    <property type="match status" value="1"/>
</dbReference>
<dbReference type="PROSITE" id="PS51192">
    <property type="entry name" value="HELICASE_ATP_BIND_1"/>
    <property type="match status" value="1"/>
</dbReference>
<reference evidence="5 6" key="1">
    <citation type="submission" date="2015-06" db="EMBL/GenBank/DDBJ databases">
        <title>Investigation of pathophysiology for high-risk pregnancy and development of treatment modality based on it.</title>
        <authorList>
            <person name="Kim B.-C."/>
            <person name="Lim S."/>
        </authorList>
    </citation>
    <scope>NUCLEOTIDE SEQUENCE [LARGE SCALE GENOMIC DNA]</scope>
    <source>
        <strain evidence="5 6">AD1-86</strain>
    </source>
</reference>
<dbReference type="PROSITE" id="PS51194">
    <property type="entry name" value="HELICASE_CTER"/>
    <property type="match status" value="1"/>
</dbReference>
<proteinExistence type="predicted"/>
<evidence type="ECO:0008006" key="7">
    <source>
        <dbReference type="Google" id="ProtNLM"/>
    </source>
</evidence>
<dbReference type="InterPro" id="IPR027417">
    <property type="entry name" value="P-loop_NTPase"/>
</dbReference>
<dbReference type="STRING" id="1630135.DAD186_01600"/>
<dbReference type="PANTHER" id="PTHR10799">
    <property type="entry name" value="SNF2/RAD54 HELICASE FAMILY"/>
    <property type="match status" value="1"/>
</dbReference>